<reference evidence="3 4" key="1">
    <citation type="journal article" date="2012" name="Science">
        <title>The Paleozoic origin of enzymatic lignin decomposition reconstructed from 31 fungal genomes.</title>
        <authorList>
            <person name="Floudas D."/>
            <person name="Binder M."/>
            <person name="Riley R."/>
            <person name="Barry K."/>
            <person name="Blanchette R.A."/>
            <person name="Henrissat B."/>
            <person name="Martinez A.T."/>
            <person name="Otillar R."/>
            <person name="Spatafora J.W."/>
            <person name="Yadav J.S."/>
            <person name="Aerts A."/>
            <person name="Benoit I."/>
            <person name="Boyd A."/>
            <person name="Carlson A."/>
            <person name="Copeland A."/>
            <person name="Coutinho P.M."/>
            <person name="de Vries R.P."/>
            <person name="Ferreira P."/>
            <person name="Findley K."/>
            <person name="Foster B."/>
            <person name="Gaskell J."/>
            <person name="Glotzer D."/>
            <person name="Gorecki P."/>
            <person name="Heitman J."/>
            <person name="Hesse C."/>
            <person name="Hori C."/>
            <person name="Igarashi K."/>
            <person name="Jurgens J.A."/>
            <person name="Kallen N."/>
            <person name="Kersten P."/>
            <person name="Kohler A."/>
            <person name="Kuees U."/>
            <person name="Kumar T.K.A."/>
            <person name="Kuo A."/>
            <person name="LaButti K."/>
            <person name="Larrondo L.F."/>
            <person name="Lindquist E."/>
            <person name="Ling A."/>
            <person name="Lombard V."/>
            <person name="Lucas S."/>
            <person name="Lundell T."/>
            <person name="Martin R."/>
            <person name="McLaughlin D.J."/>
            <person name="Morgenstern I."/>
            <person name="Morin E."/>
            <person name="Murat C."/>
            <person name="Nagy L.G."/>
            <person name="Nolan M."/>
            <person name="Ohm R.A."/>
            <person name="Patyshakuliyeva A."/>
            <person name="Rokas A."/>
            <person name="Ruiz-Duenas F.J."/>
            <person name="Sabat G."/>
            <person name="Salamov A."/>
            <person name="Samejima M."/>
            <person name="Schmutz J."/>
            <person name="Slot J.C."/>
            <person name="St John F."/>
            <person name="Stenlid J."/>
            <person name="Sun H."/>
            <person name="Sun S."/>
            <person name="Syed K."/>
            <person name="Tsang A."/>
            <person name="Wiebenga A."/>
            <person name="Young D."/>
            <person name="Pisabarro A."/>
            <person name="Eastwood D.C."/>
            <person name="Martin F."/>
            <person name="Cullen D."/>
            <person name="Grigoriev I.V."/>
            <person name="Hibbett D.S."/>
        </authorList>
    </citation>
    <scope>NUCLEOTIDE SEQUENCE [LARGE SCALE GENOMIC DNA]</scope>
    <source>
        <strain evidence="3 4">ATCC 11539</strain>
    </source>
</reference>
<evidence type="ECO:0000256" key="2">
    <source>
        <dbReference type="SAM" id="Phobius"/>
    </source>
</evidence>
<feature type="transmembrane region" description="Helical" evidence="2">
    <location>
        <begin position="203"/>
        <end position="224"/>
    </location>
</feature>
<keyword evidence="4" id="KW-1185">Reference proteome</keyword>
<sequence length="658" mass="71396">MDYSPSVDLGSVFSPNVREVSIFFLGGAFWCSLQCLATSPLLRTLARRLDTVFRFSSIANRPEIPVSDPEAQEKPTIPGSAITPLTEAHLREDRSTLIFILSFCFVLASLGDFLSLITYGAGADTACAFVIAWGDMSAHSGRLVGLFILRQELRSLGIRTWEYMLFLGWLLIGVGLIFATNAINIGMINPIRPLRAFTCTRNLFLPIALTSVIFHIVFDFYVIFRLSTLIMKRSAGLPSRQGLKGLFERRIAQALSLLALEIMAAPTALSDRDVPNFIPTSIGFLLVLLAYHYRSAVARVAILGSPLSSPAPRIYLSPLKAPSLAPVLPPVSLYSNPSNTRGLPANEGRGIRSMDSLASDRIPYDATGRRAVLPSPPGIGPQETLGTRAGKEKMELQPVVQRDLINRQILSSQVEFARQFEQDAPPGPLVPNRRRPQISIAVSPTWDRDDVSHVGSTRTLSSAVLGSDIIRYTPSTAKPKRDRTKRWSVGSRFSTRSSPRDSMSTSASSVAQLYSAVSPRGMATQELPVVYEAGARRGSQSSSVVPGSGRRRTFGNQSLRRVASRLAAPALSSGRRSPLGLPAQPRLAPDGSQRDSFGAIRGPRPPPLSSARSLQRAARQGDAESVRSTRPRSESLPEHLEGSRAGSDAGDWAVPAAY</sequence>
<keyword evidence="2" id="KW-0812">Transmembrane</keyword>
<evidence type="ECO:0000313" key="4">
    <source>
        <dbReference type="Proteomes" id="UP000030669"/>
    </source>
</evidence>
<dbReference type="OrthoDB" id="3351491at2759"/>
<feature type="transmembrane region" description="Helical" evidence="2">
    <location>
        <begin position="161"/>
        <end position="183"/>
    </location>
</feature>
<feature type="transmembrane region" description="Helical" evidence="2">
    <location>
        <begin position="20"/>
        <end position="42"/>
    </location>
</feature>
<feature type="compositionally biased region" description="Basic and acidic residues" evidence="1">
    <location>
        <begin position="619"/>
        <end position="642"/>
    </location>
</feature>
<keyword evidence="2" id="KW-1133">Transmembrane helix</keyword>
<dbReference type="AlphaFoldDB" id="S7QJA4"/>
<accession>S7QJA4</accession>
<keyword evidence="2" id="KW-0472">Membrane</keyword>
<name>S7QJA4_GLOTA</name>
<feature type="region of interest" description="Disordered" evidence="1">
    <location>
        <begin position="534"/>
        <end position="658"/>
    </location>
</feature>
<protein>
    <submittedName>
        <fullName evidence="3">Uncharacterized protein</fullName>
    </submittedName>
</protein>
<feature type="compositionally biased region" description="Polar residues" evidence="1">
    <location>
        <begin position="491"/>
        <end position="506"/>
    </location>
</feature>
<dbReference type="EMBL" id="KB469297">
    <property type="protein sequence ID" value="EPQ59418.1"/>
    <property type="molecule type" value="Genomic_DNA"/>
</dbReference>
<feature type="compositionally biased region" description="Low complexity" evidence="1">
    <location>
        <begin position="536"/>
        <end position="548"/>
    </location>
</feature>
<organism evidence="3 4">
    <name type="scientific">Gloeophyllum trabeum (strain ATCC 11539 / FP-39264 / Madison 617)</name>
    <name type="common">Brown rot fungus</name>
    <dbReference type="NCBI Taxonomy" id="670483"/>
    <lineage>
        <taxon>Eukaryota</taxon>
        <taxon>Fungi</taxon>
        <taxon>Dikarya</taxon>
        <taxon>Basidiomycota</taxon>
        <taxon>Agaricomycotina</taxon>
        <taxon>Agaricomycetes</taxon>
        <taxon>Gloeophyllales</taxon>
        <taxon>Gloeophyllaceae</taxon>
        <taxon>Gloeophyllum</taxon>
    </lineage>
</organism>
<evidence type="ECO:0000313" key="3">
    <source>
        <dbReference type="EMBL" id="EPQ59418.1"/>
    </source>
</evidence>
<evidence type="ECO:0000256" key="1">
    <source>
        <dbReference type="SAM" id="MobiDB-lite"/>
    </source>
</evidence>
<proteinExistence type="predicted"/>
<feature type="transmembrane region" description="Helical" evidence="2">
    <location>
        <begin position="97"/>
        <end position="122"/>
    </location>
</feature>
<dbReference type="RefSeq" id="XP_007862415.1">
    <property type="nucleotide sequence ID" value="XM_007864224.1"/>
</dbReference>
<dbReference type="HOGENOM" id="CLU_438755_0_0_1"/>
<feature type="region of interest" description="Disordered" evidence="1">
    <location>
        <begin position="475"/>
        <end position="506"/>
    </location>
</feature>
<dbReference type="eggNOG" id="ENOG502SQM6">
    <property type="taxonomic scope" value="Eukaryota"/>
</dbReference>
<dbReference type="KEGG" id="gtr:GLOTRDRAFT_109679"/>
<dbReference type="GeneID" id="19299075"/>
<gene>
    <name evidence="3" type="ORF">GLOTRDRAFT_109679</name>
</gene>
<dbReference type="OMA" id="CSILAYD"/>
<dbReference type="Proteomes" id="UP000030669">
    <property type="component" value="Unassembled WGS sequence"/>
</dbReference>